<dbReference type="InterPro" id="IPR004860">
    <property type="entry name" value="LAGLIDADG_dom"/>
</dbReference>
<dbReference type="Pfam" id="PF00961">
    <property type="entry name" value="LAGLIDADG_1"/>
    <property type="match status" value="1"/>
</dbReference>
<dbReference type="GO" id="GO:0005739">
    <property type="term" value="C:mitochondrion"/>
    <property type="evidence" value="ECO:0007669"/>
    <property type="project" value="UniProtKB-ARBA"/>
</dbReference>
<keyword evidence="2" id="KW-0540">Nuclease</keyword>
<dbReference type="GeneID" id="60235171"/>
<keyword evidence="2" id="KW-0378">Hydrolase</keyword>
<keyword evidence="2" id="KW-0496">Mitochondrion</keyword>
<evidence type="ECO:0000313" key="2">
    <source>
        <dbReference type="EMBL" id="QMS48906.1"/>
    </source>
</evidence>
<accession>A0A7L7K569</accession>
<name>A0A7L7K569_9CHLO</name>
<geneLocation type="mitochondrion" evidence="2"/>
<dbReference type="PANTHER" id="PTHR36181:SF3">
    <property type="entry name" value="INTRON-ENCODED DNA ENDONUCLEASE AI5 BETA"/>
    <property type="match status" value="1"/>
</dbReference>
<dbReference type="PANTHER" id="PTHR36181">
    <property type="entry name" value="INTRON-ENCODED ENDONUCLEASE AI3-RELATED"/>
    <property type="match status" value="1"/>
</dbReference>
<keyword evidence="2" id="KW-0255">Endonuclease</keyword>
<dbReference type="InterPro" id="IPR027434">
    <property type="entry name" value="Homing_endonucl"/>
</dbReference>
<dbReference type="SUPFAM" id="SSF55608">
    <property type="entry name" value="Homing endonucleases"/>
    <property type="match status" value="2"/>
</dbReference>
<evidence type="ECO:0000259" key="1">
    <source>
        <dbReference type="Pfam" id="PF00961"/>
    </source>
</evidence>
<dbReference type="Gene3D" id="3.10.28.10">
    <property type="entry name" value="Homing endonucleases"/>
    <property type="match status" value="2"/>
</dbReference>
<reference evidence="2" key="1">
    <citation type="submission" date="2020-06" db="EMBL/GenBank/DDBJ databases">
        <authorList>
            <person name="Cobos M."/>
            <person name="Grandez G.E."/>
            <person name="Rodriguez H.N."/>
            <person name="Castro C.G."/>
            <person name="Maddox J.D."/>
            <person name="Paredes J.D."/>
            <person name="Estela S.L."/>
            <person name="Adrianzen P.M."/>
            <person name="Marapara J.L."/>
            <person name="Tresierra A.B."/>
            <person name="Saldana J.R."/>
            <person name="Castro J.C."/>
        </authorList>
    </citation>
    <scope>NUCLEOTIDE SEQUENCE</scope>
    <source>
        <strain evidence="2">UCP001</strain>
    </source>
</reference>
<protein>
    <submittedName>
        <fullName evidence="2">LAGLIDADG-2 homing endonuclease</fullName>
    </submittedName>
</protein>
<dbReference type="InterPro" id="IPR051289">
    <property type="entry name" value="LAGLIDADG_Endonuclease"/>
</dbReference>
<dbReference type="RefSeq" id="YP_009944737.1">
    <property type="nucleotide sequence ID" value="NC_051461.1"/>
</dbReference>
<dbReference type="AlphaFoldDB" id="A0A7L7K569"/>
<sequence>MEVKSTWLFKTNPVGKILTGGESAGNSEIMGDGLKWTCGLILKSPKKWLSEHVPSHKQPSNDHEMGSYLAGIIEGDGCFSGKRLEIVLHLEDMGLAYRLKSWVGYGSVYKIKKKKAVKYSLTHKEGLKKILFLTNSYWVGFSKWQQIKNHGLDEWVGLKLKPPCGKVDPDSFWTAGFLDADGCLNVYLGKSLTHALKKRPQIQVRAKQKESFLPECLKACWGGSLSFTKKDLCTTWSLASVNPKKRGLYEWFLLMDSHPLQSSNKYTQYVLLRKAFLLMQHKKHLIPEGLAKIEKLQTQISLFYADLKKQKPGSMQKL</sequence>
<organism evidence="2">
    <name type="scientific">Ankistrodesmus falcatus</name>
    <dbReference type="NCBI Taxonomy" id="52960"/>
    <lineage>
        <taxon>Eukaryota</taxon>
        <taxon>Viridiplantae</taxon>
        <taxon>Chlorophyta</taxon>
        <taxon>core chlorophytes</taxon>
        <taxon>Chlorophyceae</taxon>
        <taxon>CS clade</taxon>
        <taxon>Sphaeropleales</taxon>
        <taxon>Selenastraceae</taxon>
        <taxon>Ankistrodesmus</taxon>
    </lineage>
</organism>
<dbReference type="GO" id="GO:0004519">
    <property type="term" value="F:endonuclease activity"/>
    <property type="evidence" value="ECO:0007669"/>
    <property type="project" value="UniProtKB-KW"/>
</dbReference>
<proteinExistence type="predicted"/>
<feature type="domain" description="Homing endonuclease LAGLIDADG" evidence="1">
    <location>
        <begin position="175"/>
        <end position="275"/>
    </location>
</feature>
<dbReference type="EMBL" id="MT701044">
    <property type="protein sequence ID" value="QMS48906.1"/>
    <property type="molecule type" value="Genomic_DNA"/>
</dbReference>